<dbReference type="InterPro" id="IPR029151">
    <property type="entry name" value="Sensor-like_sf"/>
</dbReference>
<evidence type="ECO:0000313" key="3">
    <source>
        <dbReference type="Proteomes" id="UP000251002"/>
    </source>
</evidence>
<dbReference type="PROSITE" id="PS50883">
    <property type="entry name" value="EAL"/>
    <property type="match status" value="1"/>
</dbReference>
<dbReference type="Gene3D" id="3.20.20.450">
    <property type="entry name" value="EAL domain"/>
    <property type="match status" value="1"/>
</dbReference>
<dbReference type="Proteomes" id="UP000251002">
    <property type="component" value="Unassembled WGS sequence"/>
</dbReference>
<protein>
    <submittedName>
        <fullName evidence="2">Diguanylate cyclase</fullName>
    </submittedName>
</protein>
<dbReference type="InterPro" id="IPR001633">
    <property type="entry name" value="EAL_dom"/>
</dbReference>
<proteinExistence type="predicted"/>
<dbReference type="InterPro" id="IPR050706">
    <property type="entry name" value="Cyclic-di-GMP_PDE-like"/>
</dbReference>
<dbReference type="Pfam" id="PF00563">
    <property type="entry name" value="EAL"/>
    <property type="match status" value="1"/>
</dbReference>
<dbReference type="PANTHER" id="PTHR33121">
    <property type="entry name" value="CYCLIC DI-GMP PHOSPHODIESTERASE PDEF"/>
    <property type="match status" value="1"/>
</dbReference>
<reference evidence="2 3" key="1">
    <citation type="submission" date="2018-06" db="EMBL/GenBank/DDBJ databases">
        <title>The draft genome sequences of strains SCU63 and S1.</title>
        <authorList>
            <person name="Gan L."/>
        </authorList>
    </citation>
    <scope>NUCLEOTIDE SEQUENCE [LARGE SCALE GENOMIC DNA]</scope>
    <source>
        <strain evidence="2 3">SCU63</strain>
    </source>
</reference>
<keyword evidence="3" id="KW-1185">Reference proteome</keyword>
<dbReference type="InterPro" id="IPR035919">
    <property type="entry name" value="EAL_sf"/>
</dbReference>
<dbReference type="Pfam" id="PF10388">
    <property type="entry name" value="YkuI_C"/>
    <property type="match status" value="1"/>
</dbReference>
<dbReference type="SUPFAM" id="SSF103190">
    <property type="entry name" value="Sensory domain-like"/>
    <property type="match status" value="1"/>
</dbReference>
<dbReference type="EMBL" id="QLZR01000003">
    <property type="protein sequence ID" value="RAZ77915.1"/>
    <property type="molecule type" value="Genomic_DNA"/>
</dbReference>
<dbReference type="CDD" id="cd01948">
    <property type="entry name" value="EAL"/>
    <property type="match status" value="1"/>
</dbReference>
<name>A0A365KXM9_9BACL</name>
<dbReference type="SUPFAM" id="SSF141868">
    <property type="entry name" value="EAL domain-like"/>
    <property type="match status" value="1"/>
</dbReference>
<evidence type="ECO:0000259" key="1">
    <source>
        <dbReference type="PROSITE" id="PS50883"/>
    </source>
</evidence>
<gene>
    <name evidence="2" type="ORF">DP120_10595</name>
</gene>
<dbReference type="Gene3D" id="3.30.450.20">
    <property type="entry name" value="PAS domain"/>
    <property type="match status" value="1"/>
</dbReference>
<dbReference type="RefSeq" id="WP_112223643.1">
    <property type="nucleotide sequence ID" value="NZ_CP047673.1"/>
</dbReference>
<dbReference type="SMART" id="SM00052">
    <property type="entry name" value="EAL"/>
    <property type="match status" value="1"/>
</dbReference>
<dbReference type="AlphaFoldDB" id="A0A365KXM9"/>
<accession>A0A365KXM9</accession>
<dbReference type="InterPro" id="IPR018842">
    <property type="entry name" value="YkuI_C"/>
</dbReference>
<dbReference type="PANTHER" id="PTHR33121:SF82">
    <property type="entry name" value="SIGNAL TRANSDUCTION PROTEIN CONTAINING A EAL DOMAIN"/>
    <property type="match status" value="1"/>
</dbReference>
<feature type="domain" description="EAL" evidence="1">
    <location>
        <begin position="1"/>
        <end position="248"/>
    </location>
</feature>
<evidence type="ECO:0000313" key="2">
    <source>
        <dbReference type="EMBL" id="RAZ77915.1"/>
    </source>
</evidence>
<sequence>MDPLLVLENLHNVKPVFQPIVSAVKHTIIGYEVRGRFKHNDEWRSLGEFFQNPDVPDDFKIEVDTHLLKLAMKEMLDNGNGCKLFLYRDAKQLLLTGGEEFITTLQEFEAKGFSLKRIVLEITEHAFEEDFESLNHLLMYYKTYGIQIAVDHVGAKSSNIDRIRQLKPDILKIDTTVIRTNRPDVFQDIVYSLSLLARRIGAKLSYEHIEDDYQLQFAWKHGGHYYQGYYLAKPSFNLLSNDSLQVNVGESIQGFINMEKTVISKCLAFSNSCEDILKKIAFRWAGPDQADEFLQLLGDSFNRESFRMYICNANGEQISSNYQKRDDTWNIESEHYGSHWAFRPFFLENIIRMKKWSRGILSDTYSDIETGDIVRTFSYPLSDDSFLFIDISSDFLFDNDYLLRR</sequence>
<dbReference type="GO" id="GO:0071111">
    <property type="term" value="F:cyclic-guanylate-specific phosphodiesterase activity"/>
    <property type="evidence" value="ECO:0007669"/>
    <property type="project" value="InterPro"/>
</dbReference>
<organism evidence="2 3">
    <name type="scientific">Planococcus halotolerans</name>
    <dbReference type="NCBI Taxonomy" id="2233542"/>
    <lineage>
        <taxon>Bacteria</taxon>
        <taxon>Bacillati</taxon>
        <taxon>Bacillota</taxon>
        <taxon>Bacilli</taxon>
        <taxon>Bacillales</taxon>
        <taxon>Caryophanaceae</taxon>
        <taxon>Planococcus</taxon>
    </lineage>
</organism>
<comment type="caution">
    <text evidence="2">The sequence shown here is derived from an EMBL/GenBank/DDBJ whole genome shotgun (WGS) entry which is preliminary data.</text>
</comment>